<dbReference type="PANTHER" id="PTHR30460">
    <property type="entry name" value="MODERATE CONDUCTANCE MECHANOSENSITIVE CHANNEL YBIO"/>
    <property type="match status" value="1"/>
</dbReference>
<evidence type="ECO:0000256" key="5">
    <source>
        <dbReference type="ARBA" id="ARBA00022989"/>
    </source>
</evidence>
<feature type="transmembrane region" description="Helical" evidence="7">
    <location>
        <begin position="92"/>
        <end position="115"/>
    </location>
</feature>
<dbReference type="GO" id="GO:0008381">
    <property type="term" value="F:mechanosensitive monoatomic ion channel activity"/>
    <property type="evidence" value="ECO:0007669"/>
    <property type="project" value="InterPro"/>
</dbReference>
<comment type="similarity">
    <text evidence="2">Belongs to the MscS (TC 1.A.23) family.</text>
</comment>
<dbReference type="InterPro" id="IPR010920">
    <property type="entry name" value="LSM_dom_sf"/>
</dbReference>
<dbReference type="RefSeq" id="WP_242958452.1">
    <property type="nucleotide sequence ID" value="NZ_FQZB01000020.1"/>
</dbReference>
<name>A0A1M6TJK7_9CLOT</name>
<keyword evidence="4 7" id="KW-0812">Transmembrane</keyword>
<evidence type="ECO:0000256" key="3">
    <source>
        <dbReference type="ARBA" id="ARBA00022475"/>
    </source>
</evidence>
<evidence type="ECO:0000256" key="2">
    <source>
        <dbReference type="ARBA" id="ARBA00008017"/>
    </source>
</evidence>
<dbReference type="EMBL" id="FQZB01000020">
    <property type="protein sequence ID" value="SHK57114.1"/>
    <property type="molecule type" value="Genomic_DNA"/>
</dbReference>
<keyword evidence="3" id="KW-1003">Cell membrane</keyword>
<protein>
    <submittedName>
        <fullName evidence="10">Small conductance mechanosensitive channel</fullName>
    </submittedName>
</protein>
<dbReference type="InterPro" id="IPR011066">
    <property type="entry name" value="MscS_channel_C_sf"/>
</dbReference>
<feature type="domain" description="Mechanosensitive ion channel MscS C-terminal" evidence="9">
    <location>
        <begin position="198"/>
        <end position="281"/>
    </location>
</feature>
<proteinExistence type="inferred from homology"/>
<sequence length="292" mass="32074">MNFKTLFMLDLDNRQITIGGIPISMDTLEHIAEKAVQIIGICILMCITIKIGNSIIQKMVDKQVESTRRFSMDTKKANTLGELLKSILKYTVYFFGIAAILTNIFGGISLTFASISGVAVGFGAQSLVKDVINGISILFEDQYAVGDSVTIGNFSGEVESLGIRTTVLKDASGAVHIIPNGSITTVTNHSKSDSRFIVDVNIDYTESIDKTIEIINKVCDRYSLTNDNITENPKVLGINSLNASGMTIRVMGKAKASTQAVAEREIRKEILVEFNRNDIKMPYEKRYIINEG</sequence>
<dbReference type="AlphaFoldDB" id="A0A1M6TJK7"/>
<evidence type="ECO:0000313" key="11">
    <source>
        <dbReference type="Proteomes" id="UP000184310"/>
    </source>
</evidence>
<evidence type="ECO:0000256" key="7">
    <source>
        <dbReference type="SAM" id="Phobius"/>
    </source>
</evidence>
<organism evidence="10 11">
    <name type="scientific">Clostridium cavendishii DSM 21758</name>
    <dbReference type="NCBI Taxonomy" id="1121302"/>
    <lineage>
        <taxon>Bacteria</taxon>
        <taxon>Bacillati</taxon>
        <taxon>Bacillota</taxon>
        <taxon>Clostridia</taxon>
        <taxon>Eubacteriales</taxon>
        <taxon>Clostridiaceae</taxon>
        <taxon>Clostridium</taxon>
    </lineage>
</organism>
<dbReference type="InterPro" id="IPR006685">
    <property type="entry name" value="MscS_channel_2nd"/>
</dbReference>
<feature type="domain" description="Mechanosensitive ion channel MscS" evidence="8">
    <location>
        <begin position="127"/>
        <end position="191"/>
    </location>
</feature>
<dbReference type="InterPro" id="IPR023408">
    <property type="entry name" value="MscS_beta-dom_sf"/>
</dbReference>
<dbReference type="GO" id="GO:0005886">
    <property type="term" value="C:plasma membrane"/>
    <property type="evidence" value="ECO:0007669"/>
    <property type="project" value="UniProtKB-SubCell"/>
</dbReference>
<dbReference type="Gene3D" id="2.30.30.60">
    <property type="match status" value="1"/>
</dbReference>
<evidence type="ECO:0000259" key="8">
    <source>
        <dbReference type="Pfam" id="PF00924"/>
    </source>
</evidence>
<dbReference type="Gene3D" id="1.10.287.1260">
    <property type="match status" value="1"/>
</dbReference>
<accession>A0A1M6TJK7</accession>
<dbReference type="Gene3D" id="3.30.70.100">
    <property type="match status" value="1"/>
</dbReference>
<evidence type="ECO:0000256" key="1">
    <source>
        <dbReference type="ARBA" id="ARBA00004651"/>
    </source>
</evidence>
<dbReference type="Pfam" id="PF00924">
    <property type="entry name" value="MS_channel_2nd"/>
    <property type="match status" value="1"/>
</dbReference>
<dbReference type="STRING" id="1121302.SAMN02745163_04058"/>
<keyword evidence="6 7" id="KW-0472">Membrane</keyword>
<dbReference type="SUPFAM" id="SSF50182">
    <property type="entry name" value="Sm-like ribonucleoproteins"/>
    <property type="match status" value="1"/>
</dbReference>
<evidence type="ECO:0000256" key="4">
    <source>
        <dbReference type="ARBA" id="ARBA00022692"/>
    </source>
</evidence>
<comment type="subcellular location">
    <subcellularLocation>
        <location evidence="1">Cell membrane</location>
        <topology evidence="1">Multi-pass membrane protein</topology>
    </subcellularLocation>
</comment>
<dbReference type="InterPro" id="IPR011014">
    <property type="entry name" value="MscS_channel_TM-2"/>
</dbReference>
<evidence type="ECO:0000259" key="9">
    <source>
        <dbReference type="Pfam" id="PF21082"/>
    </source>
</evidence>
<dbReference type="PANTHER" id="PTHR30460:SF0">
    <property type="entry name" value="MODERATE CONDUCTANCE MECHANOSENSITIVE CHANNEL YBIO"/>
    <property type="match status" value="1"/>
</dbReference>
<dbReference type="InterPro" id="IPR045276">
    <property type="entry name" value="YbiO_bact"/>
</dbReference>
<evidence type="ECO:0000256" key="6">
    <source>
        <dbReference type="ARBA" id="ARBA00023136"/>
    </source>
</evidence>
<dbReference type="InterPro" id="IPR049278">
    <property type="entry name" value="MS_channel_C"/>
</dbReference>
<dbReference type="Proteomes" id="UP000184310">
    <property type="component" value="Unassembled WGS sequence"/>
</dbReference>
<dbReference type="SUPFAM" id="SSF82861">
    <property type="entry name" value="Mechanosensitive channel protein MscS (YggB), transmembrane region"/>
    <property type="match status" value="1"/>
</dbReference>
<keyword evidence="11" id="KW-1185">Reference proteome</keyword>
<feature type="transmembrane region" description="Helical" evidence="7">
    <location>
        <begin position="35"/>
        <end position="56"/>
    </location>
</feature>
<dbReference type="SUPFAM" id="SSF82689">
    <property type="entry name" value="Mechanosensitive channel protein MscS (YggB), C-terminal domain"/>
    <property type="match status" value="1"/>
</dbReference>
<dbReference type="FunFam" id="2.30.30.60:FF:000001">
    <property type="entry name" value="MscS Mechanosensitive ion channel"/>
    <property type="match status" value="1"/>
</dbReference>
<keyword evidence="5 7" id="KW-1133">Transmembrane helix</keyword>
<evidence type="ECO:0000313" key="10">
    <source>
        <dbReference type="EMBL" id="SHK57114.1"/>
    </source>
</evidence>
<dbReference type="Pfam" id="PF21082">
    <property type="entry name" value="MS_channel_3rd"/>
    <property type="match status" value="1"/>
</dbReference>
<reference evidence="10 11" key="1">
    <citation type="submission" date="2016-11" db="EMBL/GenBank/DDBJ databases">
        <authorList>
            <person name="Jaros S."/>
            <person name="Januszkiewicz K."/>
            <person name="Wedrychowicz H."/>
        </authorList>
    </citation>
    <scope>NUCLEOTIDE SEQUENCE [LARGE SCALE GENOMIC DNA]</scope>
    <source>
        <strain evidence="10 11">DSM 21758</strain>
    </source>
</reference>
<gene>
    <name evidence="10" type="ORF">SAMN02745163_04058</name>
</gene>